<evidence type="ECO:0000313" key="3">
    <source>
        <dbReference type="Proteomes" id="UP000774617"/>
    </source>
</evidence>
<dbReference type="PANTHER" id="PTHR42044">
    <property type="entry name" value="DUF676 DOMAIN-CONTAINING PROTEIN-RELATED"/>
    <property type="match status" value="1"/>
</dbReference>
<dbReference type="SUPFAM" id="SSF53474">
    <property type="entry name" value="alpha/beta-Hydrolases"/>
    <property type="match status" value="1"/>
</dbReference>
<name>A0ABQ8GWI9_9PEZI</name>
<evidence type="ECO:0000256" key="1">
    <source>
        <dbReference type="SAM" id="MobiDB-lite"/>
    </source>
</evidence>
<evidence type="ECO:0000313" key="2">
    <source>
        <dbReference type="EMBL" id="KAH7065632.1"/>
    </source>
</evidence>
<keyword evidence="3" id="KW-1185">Reference proteome</keyword>
<accession>A0ABQ8GWI9</accession>
<dbReference type="Proteomes" id="UP000774617">
    <property type="component" value="Unassembled WGS sequence"/>
</dbReference>
<dbReference type="PANTHER" id="PTHR42044:SF2">
    <property type="entry name" value="DUF676 DOMAIN-CONTAINING PROTEIN"/>
    <property type="match status" value="1"/>
</dbReference>
<dbReference type="EMBL" id="JAGTJR010000001">
    <property type="protein sequence ID" value="KAH7065632.1"/>
    <property type="molecule type" value="Genomic_DNA"/>
</dbReference>
<protein>
    <recommendedName>
        <fullName evidence="4">DUF676 domain-containing protein</fullName>
    </recommendedName>
</protein>
<dbReference type="InterPro" id="IPR029058">
    <property type="entry name" value="AB_hydrolase_fold"/>
</dbReference>
<dbReference type="Gene3D" id="3.40.50.1820">
    <property type="entry name" value="alpha/beta hydrolase"/>
    <property type="match status" value="1"/>
</dbReference>
<reference evidence="2 3" key="1">
    <citation type="journal article" date="2021" name="Nat. Commun.">
        <title>Genetic determinants of endophytism in the Arabidopsis root mycobiome.</title>
        <authorList>
            <person name="Mesny F."/>
            <person name="Miyauchi S."/>
            <person name="Thiergart T."/>
            <person name="Pickel B."/>
            <person name="Atanasova L."/>
            <person name="Karlsson M."/>
            <person name="Huettel B."/>
            <person name="Barry K.W."/>
            <person name="Haridas S."/>
            <person name="Chen C."/>
            <person name="Bauer D."/>
            <person name="Andreopoulos W."/>
            <person name="Pangilinan J."/>
            <person name="LaButti K."/>
            <person name="Riley R."/>
            <person name="Lipzen A."/>
            <person name="Clum A."/>
            <person name="Drula E."/>
            <person name="Henrissat B."/>
            <person name="Kohler A."/>
            <person name="Grigoriev I.V."/>
            <person name="Martin F.M."/>
            <person name="Hacquard S."/>
        </authorList>
    </citation>
    <scope>NUCLEOTIDE SEQUENCE [LARGE SCALE GENOMIC DNA]</scope>
    <source>
        <strain evidence="2 3">MPI-SDFR-AT-0080</strain>
    </source>
</reference>
<comment type="caution">
    <text evidence="2">The sequence shown here is derived from an EMBL/GenBank/DDBJ whole genome shotgun (WGS) entry which is preliminary data.</text>
</comment>
<gene>
    <name evidence="2" type="ORF">B0J12DRAFT_641110</name>
</gene>
<organism evidence="2 3">
    <name type="scientific">Macrophomina phaseolina</name>
    <dbReference type="NCBI Taxonomy" id="35725"/>
    <lineage>
        <taxon>Eukaryota</taxon>
        <taxon>Fungi</taxon>
        <taxon>Dikarya</taxon>
        <taxon>Ascomycota</taxon>
        <taxon>Pezizomycotina</taxon>
        <taxon>Dothideomycetes</taxon>
        <taxon>Dothideomycetes incertae sedis</taxon>
        <taxon>Botryosphaeriales</taxon>
        <taxon>Botryosphaeriaceae</taxon>
        <taxon>Macrophomina</taxon>
    </lineage>
</organism>
<proteinExistence type="predicted"/>
<feature type="region of interest" description="Disordered" evidence="1">
    <location>
        <begin position="336"/>
        <end position="388"/>
    </location>
</feature>
<evidence type="ECO:0008006" key="4">
    <source>
        <dbReference type="Google" id="ProtNLM"/>
    </source>
</evidence>
<sequence>MAAFWEGIPLVGPALSATADVVESGLNGAAGIAAALANRAAGIALGEDRKKKLATEFSAWLIDTVGGEDQLVDITTDVVKKSGKDPLSALIAEVLRRSLDVLCHVFDLMDPGPLFESLLKTARCLINRIHQGYTEAARKLLGEVLNSSLRLIYPTLDEIDPNVLLVTLGGLTQTVLTSILAKVGNLDTIQSGVMSNDLNAATIGLLWTRRGELVSWVVDVVECAKCYATAMSLDGEQDQDNPHGVENEFDFSQAMNRHALVCQAQRLVKSLVFILTKAADPVTFSEIDMTTQTQLCSDILDSGAVLEIRPSGWQRVIRPYPAGEWVRIPPATPAAKSETSAVAEPGESAAAKPKKSVNGEPKKSANAVQETPATVKPGTAEPEDREEDKAEITNEKWLFVNGIANELFWLHLSCKKLAKRYSREVTGVYNRADGILWDLVECAGQRDRYGKGSVESQKNMVVRTRSSQLAQESLKEQLQAALEQAKDGKKYEYVVMIAHSQGCLVLRLVLEQLLDQGSESIHETMRERLCVFTFGNPSVDWKMDPQHVLRTEHFANKKDFVAQLGVISEHKQADSGYEREYVFVNREKDWIGHLFGTQYSLDSRHYKDEYADERGEVTGYKSWLLGCMGGKPLSEARRKVGG</sequence>